<reference evidence="1 2" key="1">
    <citation type="journal article" date="2021" name="BMC Biol.">
        <title>Horizontally acquired antibacterial genes associated with adaptive radiation of ladybird beetles.</title>
        <authorList>
            <person name="Li H.S."/>
            <person name="Tang X.F."/>
            <person name="Huang Y.H."/>
            <person name="Xu Z.Y."/>
            <person name="Chen M.L."/>
            <person name="Du X.Y."/>
            <person name="Qiu B.Y."/>
            <person name="Chen P.T."/>
            <person name="Zhang W."/>
            <person name="Slipinski A."/>
            <person name="Escalona H.E."/>
            <person name="Waterhouse R.M."/>
            <person name="Zwick A."/>
            <person name="Pang H."/>
        </authorList>
    </citation>
    <scope>NUCLEOTIDE SEQUENCE [LARGE SCALE GENOMIC DNA]</scope>
    <source>
        <strain evidence="1">SYSU2018</strain>
    </source>
</reference>
<proteinExistence type="predicted"/>
<gene>
    <name evidence="1" type="ORF">HHI36_012734</name>
</gene>
<evidence type="ECO:0000313" key="1">
    <source>
        <dbReference type="EMBL" id="KAL3277385.1"/>
    </source>
</evidence>
<comment type="caution">
    <text evidence="1">The sequence shown here is derived from an EMBL/GenBank/DDBJ whole genome shotgun (WGS) entry which is preliminary data.</text>
</comment>
<evidence type="ECO:0000313" key="2">
    <source>
        <dbReference type="Proteomes" id="UP001516400"/>
    </source>
</evidence>
<name>A0ABD2NG68_9CUCU</name>
<keyword evidence="2" id="KW-1185">Reference proteome</keyword>
<protein>
    <submittedName>
        <fullName evidence="1">Uncharacterized protein</fullName>
    </submittedName>
</protein>
<dbReference type="Proteomes" id="UP001516400">
    <property type="component" value="Unassembled WGS sequence"/>
</dbReference>
<organism evidence="1 2">
    <name type="scientific">Cryptolaemus montrouzieri</name>
    <dbReference type="NCBI Taxonomy" id="559131"/>
    <lineage>
        <taxon>Eukaryota</taxon>
        <taxon>Metazoa</taxon>
        <taxon>Ecdysozoa</taxon>
        <taxon>Arthropoda</taxon>
        <taxon>Hexapoda</taxon>
        <taxon>Insecta</taxon>
        <taxon>Pterygota</taxon>
        <taxon>Neoptera</taxon>
        <taxon>Endopterygota</taxon>
        <taxon>Coleoptera</taxon>
        <taxon>Polyphaga</taxon>
        <taxon>Cucujiformia</taxon>
        <taxon>Coccinelloidea</taxon>
        <taxon>Coccinellidae</taxon>
        <taxon>Scymninae</taxon>
        <taxon>Scymnini</taxon>
        <taxon>Cryptolaemus</taxon>
    </lineage>
</organism>
<sequence length="131" mass="15547">MCRQRTQFMQNANEIVILARNKDHSEDLGMRKVEESAKTRALKINKKKTKYMEMDVALEIWERNLLRKIYGRKKEGYMWIRRATIELIELYDHPTITEMVRAQMLRRLVHAARLSESRLTKRALKEGITGG</sequence>
<dbReference type="EMBL" id="JABFTP020000103">
    <property type="protein sequence ID" value="KAL3277385.1"/>
    <property type="molecule type" value="Genomic_DNA"/>
</dbReference>
<accession>A0ABD2NG68</accession>
<dbReference type="AlphaFoldDB" id="A0ABD2NG68"/>